<comment type="subunit">
    <text evidence="5 12">Tetramer of two alpha and two beta chains.</text>
</comment>
<evidence type="ECO:0000256" key="2">
    <source>
        <dbReference type="ARBA" id="ARBA00002786"/>
    </source>
</evidence>
<name>A0A7J4JVP9_9ARCH</name>
<proteinExistence type="inferred from homology"/>
<gene>
    <name evidence="12" type="primary">trpB</name>
    <name evidence="14" type="ORF">HA222_04310</name>
</gene>
<dbReference type="Proteomes" id="UP000590964">
    <property type="component" value="Unassembled WGS sequence"/>
</dbReference>
<evidence type="ECO:0000256" key="3">
    <source>
        <dbReference type="ARBA" id="ARBA00004733"/>
    </source>
</evidence>
<comment type="similarity">
    <text evidence="4 12">Belongs to the TrpB family.</text>
</comment>
<dbReference type="PANTHER" id="PTHR48077">
    <property type="entry name" value="TRYPTOPHAN SYNTHASE-RELATED"/>
    <property type="match status" value="1"/>
</dbReference>
<evidence type="ECO:0000256" key="10">
    <source>
        <dbReference type="ARBA" id="ARBA00023239"/>
    </source>
</evidence>
<dbReference type="PIRSF" id="PIRSF001413">
    <property type="entry name" value="Trp_syn_beta"/>
    <property type="match status" value="1"/>
</dbReference>
<sequence>MNEITLAKDEMPDSFYNILADLPKPLEMPKGNLEVLPKIFAPSLLKQEFSQERFLKIPEEVLELYSLVGRPTPLYRAKRLEEKLKTPAKIYFKREDSTVNGSHKINTALAQAYYIAKDGIQNVTTETGAGQWGSALSIACNFFGVKAKVFMVKCSFEQKPYRKYVMKLYNAEVIPSPSNLTEAGRTVLKEDPNHAGSLGIAISEAIETALNSESTVYCLGSVLNHVLMHQTVIGQEAKKQLESIDAKPDVVIGCVGGGSNFAGLAFPFLREQFQKKLDAEFIAVEPVEVPSITKGEFDFDYGDEAELTPLLKMYTLGHKFKASPIYAGGLRYHGMAPLISHLVSLGFIKAQAFGQRECFEAAKLFAETEGIIPAPESSHAIKATIEKALECKKTGEEKTILFNLSGHGLLDLQGYASVFKY</sequence>
<dbReference type="InterPro" id="IPR023026">
    <property type="entry name" value="Trp_synth_beta/beta-like"/>
</dbReference>
<reference evidence="15" key="1">
    <citation type="journal article" date="2020" name="bioRxiv">
        <title>A rank-normalized archaeal taxonomy based on genome phylogeny resolves widespread incomplete and uneven classifications.</title>
        <authorList>
            <person name="Rinke C."/>
            <person name="Chuvochina M."/>
            <person name="Mussig A.J."/>
            <person name="Chaumeil P.-A."/>
            <person name="Waite D.W."/>
            <person name="Whitman W.B."/>
            <person name="Parks D.H."/>
            <person name="Hugenholtz P."/>
        </authorList>
    </citation>
    <scope>NUCLEOTIDE SEQUENCE [LARGE SCALE GENOMIC DNA]</scope>
</reference>
<dbReference type="InterPro" id="IPR006654">
    <property type="entry name" value="Trp_synth_beta"/>
</dbReference>
<keyword evidence="10 12" id="KW-0456">Lyase</keyword>
<dbReference type="PANTHER" id="PTHR48077:SF6">
    <property type="entry name" value="TRYPTOPHAN SYNTHASE"/>
    <property type="match status" value="1"/>
</dbReference>
<comment type="pathway">
    <text evidence="3 12">Amino-acid biosynthesis; L-tryptophan biosynthesis; L-tryptophan from chorismate: step 5/5.</text>
</comment>
<evidence type="ECO:0000256" key="4">
    <source>
        <dbReference type="ARBA" id="ARBA00009982"/>
    </source>
</evidence>
<dbReference type="HAMAP" id="MF_00133">
    <property type="entry name" value="Trp_synth_beta"/>
    <property type="match status" value="1"/>
</dbReference>
<evidence type="ECO:0000256" key="6">
    <source>
        <dbReference type="ARBA" id="ARBA00022605"/>
    </source>
</evidence>
<dbReference type="EC" id="4.2.1.20" evidence="12"/>
<comment type="catalytic activity">
    <reaction evidence="11 12">
        <text>(1S,2R)-1-C-(indol-3-yl)glycerol 3-phosphate + L-serine = D-glyceraldehyde 3-phosphate + L-tryptophan + H2O</text>
        <dbReference type="Rhea" id="RHEA:10532"/>
        <dbReference type="ChEBI" id="CHEBI:15377"/>
        <dbReference type="ChEBI" id="CHEBI:33384"/>
        <dbReference type="ChEBI" id="CHEBI:57912"/>
        <dbReference type="ChEBI" id="CHEBI:58866"/>
        <dbReference type="ChEBI" id="CHEBI:59776"/>
        <dbReference type="EC" id="4.2.1.20"/>
    </reaction>
</comment>
<comment type="cofactor">
    <cofactor evidence="1 12">
        <name>pyridoxal 5'-phosphate</name>
        <dbReference type="ChEBI" id="CHEBI:597326"/>
    </cofactor>
</comment>
<organism evidence="14 15">
    <name type="scientific">Candidatus Iainarchaeum sp</name>
    <dbReference type="NCBI Taxonomy" id="3101447"/>
    <lineage>
        <taxon>Archaea</taxon>
        <taxon>Candidatus Iainarchaeota</taxon>
        <taxon>Candidatus Iainarchaeia</taxon>
        <taxon>Candidatus Iainarchaeales</taxon>
        <taxon>Candidatus Iainarchaeaceae</taxon>
        <taxon>Candidatus Iainarchaeum</taxon>
    </lineage>
</organism>
<evidence type="ECO:0000256" key="9">
    <source>
        <dbReference type="ARBA" id="ARBA00023141"/>
    </source>
</evidence>
<comment type="caution">
    <text evidence="14">The sequence shown here is derived from an EMBL/GenBank/DDBJ whole genome shotgun (WGS) entry which is preliminary data.</text>
</comment>
<evidence type="ECO:0000256" key="8">
    <source>
        <dbReference type="ARBA" id="ARBA00022898"/>
    </source>
</evidence>
<evidence type="ECO:0000256" key="12">
    <source>
        <dbReference type="HAMAP-Rule" id="MF_00133"/>
    </source>
</evidence>
<dbReference type="PIRSF" id="PIRSF500824">
    <property type="entry name" value="TrpB_prok"/>
    <property type="match status" value="1"/>
</dbReference>
<keyword evidence="7 12" id="KW-0822">Tryptophan biosynthesis</keyword>
<evidence type="ECO:0000256" key="7">
    <source>
        <dbReference type="ARBA" id="ARBA00022822"/>
    </source>
</evidence>
<evidence type="ECO:0000259" key="13">
    <source>
        <dbReference type="Pfam" id="PF00291"/>
    </source>
</evidence>
<dbReference type="CDD" id="cd06446">
    <property type="entry name" value="Trp-synth_B"/>
    <property type="match status" value="1"/>
</dbReference>
<keyword evidence="8 12" id="KW-0663">Pyridoxal phosphate</keyword>
<dbReference type="InterPro" id="IPR006316">
    <property type="entry name" value="Trp_synth_b-like"/>
</dbReference>
<accession>A0A7J4JVP9</accession>
<evidence type="ECO:0000256" key="11">
    <source>
        <dbReference type="ARBA" id="ARBA00049047"/>
    </source>
</evidence>
<evidence type="ECO:0000313" key="15">
    <source>
        <dbReference type="Proteomes" id="UP000590964"/>
    </source>
</evidence>
<dbReference type="GO" id="GO:0052684">
    <property type="term" value="F:L-serine hydro-lyase (adding indole, L-tryptophan-forming) activity"/>
    <property type="evidence" value="ECO:0007669"/>
    <property type="project" value="TreeGrafter"/>
</dbReference>
<protein>
    <recommendedName>
        <fullName evidence="12">Tryptophan synthase beta chain</fullName>
        <ecNumber evidence="12">4.2.1.20</ecNumber>
    </recommendedName>
</protein>
<dbReference type="GO" id="GO:0030170">
    <property type="term" value="F:pyridoxal phosphate binding"/>
    <property type="evidence" value="ECO:0007669"/>
    <property type="project" value="InterPro"/>
</dbReference>
<dbReference type="GO" id="GO:0005737">
    <property type="term" value="C:cytoplasm"/>
    <property type="evidence" value="ECO:0007669"/>
    <property type="project" value="TreeGrafter"/>
</dbReference>
<dbReference type="SUPFAM" id="SSF53686">
    <property type="entry name" value="Tryptophan synthase beta subunit-like PLP-dependent enzymes"/>
    <property type="match status" value="1"/>
</dbReference>
<dbReference type="InterPro" id="IPR036052">
    <property type="entry name" value="TrpB-like_PALP_sf"/>
</dbReference>
<dbReference type="Gene3D" id="3.40.50.1100">
    <property type="match status" value="2"/>
</dbReference>
<keyword evidence="6 12" id="KW-0028">Amino-acid biosynthesis</keyword>
<dbReference type="EMBL" id="DUFW01000076">
    <property type="protein sequence ID" value="HIH21851.1"/>
    <property type="molecule type" value="Genomic_DNA"/>
</dbReference>
<dbReference type="GO" id="GO:0004834">
    <property type="term" value="F:tryptophan synthase activity"/>
    <property type="evidence" value="ECO:0007669"/>
    <property type="project" value="UniProtKB-UniRule"/>
</dbReference>
<dbReference type="Pfam" id="PF00291">
    <property type="entry name" value="PALP"/>
    <property type="match status" value="1"/>
</dbReference>
<keyword evidence="9 12" id="KW-0057">Aromatic amino acid biosynthesis</keyword>
<evidence type="ECO:0000256" key="1">
    <source>
        <dbReference type="ARBA" id="ARBA00001933"/>
    </source>
</evidence>
<comment type="function">
    <text evidence="2 12">The beta subunit is responsible for the synthesis of L-tryptophan from indole and L-serine.</text>
</comment>
<dbReference type="AlphaFoldDB" id="A0A7J4JVP9"/>
<feature type="domain" description="Tryptophan synthase beta chain-like PALP" evidence="13">
    <location>
        <begin position="67"/>
        <end position="406"/>
    </location>
</feature>
<dbReference type="NCBIfam" id="NF009057">
    <property type="entry name" value="PRK12391.1"/>
    <property type="match status" value="1"/>
</dbReference>
<dbReference type="InterPro" id="IPR001926">
    <property type="entry name" value="TrpB-like_PALP"/>
</dbReference>
<dbReference type="UniPathway" id="UPA00035">
    <property type="reaction ID" value="UER00044"/>
</dbReference>
<feature type="modified residue" description="N6-(pyridoxal phosphate)lysine" evidence="12">
    <location>
        <position position="104"/>
    </location>
</feature>
<evidence type="ECO:0000256" key="5">
    <source>
        <dbReference type="ARBA" id="ARBA00011270"/>
    </source>
</evidence>
<evidence type="ECO:0000313" key="14">
    <source>
        <dbReference type="EMBL" id="HIH21851.1"/>
    </source>
</evidence>
<dbReference type="NCBIfam" id="TIGR01415">
    <property type="entry name" value="trpB_rel"/>
    <property type="match status" value="1"/>
</dbReference>